<comment type="caution">
    <text evidence="3">The sequence shown here is derived from an EMBL/GenBank/DDBJ whole genome shotgun (WGS) entry which is preliminary data.</text>
</comment>
<dbReference type="GO" id="GO:0005576">
    <property type="term" value="C:extracellular region"/>
    <property type="evidence" value="ECO:0007669"/>
    <property type="project" value="TreeGrafter"/>
</dbReference>
<sequence length="398" mass="42038">MVVDSRAQRSLYSWLAMACVALLVLATGLWWLARDGGGTRLSAYFDKTVGLYAGSSVRVLGIPVGEITDVRPEGGAVRVDMRVDVPVPENAGAVVVAPSLVSDRYVQLTPAYDSGPVLAGGAVIPKERTATPVELDDLYASLNELSTSLGPDGANRRGALADVLDTAAANLDGNGRNLNDTVARLAELSRTLEGSKGDLFSTVRNLQSFTTMLARSDRQLTEFYDRLADVTTFLAEDSDDVGAALSALGRSLGEVRTFVEDNRELLSANVDKLAGITGVLVDQRAALAEVLDVGPTGMTNFINTYDAASGSIQVRYNANELTHPLMQTLCRLVRAGSPVQLPEALTGLCDSIASVVDGNLKLPSVSQILSSAQQGRLPPLPLPLVDLLTTPLDDGSGR</sequence>
<dbReference type="InterPro" id="IPR003399">
    <property type="entry name" value="Mce/MlaD"/>
</dbReference>
<accession>A0A2V4AVF8</accession>
<keyword evidence="4" id="KW-1185">Reference proteome</keyword>
<proteinExistence type="predicted"/>
<dbReference type="Pfam" id="PF11887">
    <property type="entry name" value="Mce4_CUP1"/>
    <property type="match status" value="1"/>
</dbReference>
<feature type="domain" description="Mammalian cell entry C-terminal" evidence="2">
    <location>
        <begin position="117"/>
        <end position="292"/>
    </location>
</feature>
<gene>
    <name evidence="3" type="ORF">BAY60_32945</name>
</gene>
<dbReference type="OrthoDB" id="4516955at2"/>
<dbReference type="Proteomes" id="UP000249915">
    <property type="component" value="Unassembled WGS sequence"/>
</dbReference>
<dbReference type="NCBIfam" id="TIGR00996">
    <property type="entry name" value="Mtu_fam_mce"/>
    <property type="match status" value="1"/>
</dbReference>
<dbReference type="InterPro" id="IPR005693">
    <property type="entry name" value="Mce"/>
</dbReference>
<feature type="domain" description="Mce/MlaD" evidence="1">
    <location>
        <begin position="38"/>
        <end position="110"/>
    </location>
</feature>
<name>A0A2V4AVF8_9PSEU</name>
<dbReference type="EMBL" id="MASW01000007">
    <property type="protein sequence ID" value="PXY19537.1"/>
    <property type="molecule type" value="Genomic_DNA"/>
</dbReference>
<dbReference type="PANTHER" id="PTHR33371">
    <property type="entry name" value="INTERMEMBRANE PHOSPHOLIPID TRANSPORT SYSTEM BINDING PROTEIN MLAD-RELATED"/>
    <property type="match status" value="1"/>
</dbReference>
<dbReference type="AlphaFoldDB" id="A0A2V4AVF8"/>
<evidence type="ECO:0000313" key="4">
    <source>
        <dbReference type="Proteomes" id="UP000249915"/>
    </source>
</evidence>
<evidence type="ECO:0000313" key="3">
    <source>
        <dbReference type="EMBL" id="PXY19537.1"/>
    </source>
</evidence>
<evidence type="ECO:0000259" key="2">
    <source>
        <dbReference type="Pfam" id="PF11887"/>
    </source>
</evidence>
<evidence type="ECO:0000259" key="1">
    <source>
        <dbReference type="Pfam" id="PF02470"/>
    </source>
</evidence>
<dbReference type="PANTHER" id="PTHR33371:SF4">
    <property type="entry name" value="INTERMEMBRANE PHOSPHOLIPID TRANSPORT SYSTEM BINDING PROTEIN MLAD"/>
    <property type="match status" value="1"/>
</dbReference>
<dbReference type="InterPro" id="IPR052336">
    <property type="entry name" value="MlaD_Phospholipid_Transporter"/>
</dbReference>
<dbReference type="InterPro" id="IPR024516">
    <property type="entry name" value="Mce_C"/>
</dbReference>
<reference evidence="3 4" key="1">
    <citation type="submission" date="2016-07" db="EMBL/GenBank/DDBJ databases">
        <title>Draft genome sequence of Prauserella muralis DSM 45305, isolated from a mould-covered wall in an indoor environment.</title>
        <authorList>
            <person name="Ruckert C."/>
            <person name="Albersmeier A."/>
            <person name="Jiang C.-L."/>
            <person name="Jiang Y."/>
            <person name="Kalinowski J."/>
            <person name="Schneider O."/>
            <person name="Winkler A."/>
            <person name="Zotchev S.B."/>
        </authorList>
    </citation>
    <scope>NUCLEOTIDE SEQUENCE [LARGE SCALE GENOMIC DNA]</scope>
    <source>
        <strain evidence="3 4">DSM 45305</strain>
    </source>
</reference>
<protein>
    <submittedName>
        <fullName evidence="3">ABC transporter substrate-binding protein</fullName>
    </submittedName>
</protein>
<dbReference type="RefSeq" id="WP_112285464.1">
    <property type="nucleotide sequence ID" value="NZ_MASW01000007.1"/>
</dbReference>
<organism evidence="3 4">
    <name type="scientific">Prauserella muralis</name>
    <dbReference type="NCBI Taxonomy" id="588067"/>
    <lineage>
        <taxon>Bacteria</taxon>
        <taxon>Bacillati</taxon>
        <taxon>Actinomycetota</taxon>
        <taxon>Actinomycetes</taxon>
        <taxon>Pseudonocardiales</taxon>
        <taxon>Pseudonocardiaceae</taxon>
        <taxon>Prauserella</taxon>
    </lineage>
</organism>
<dbReference type="Pfam" id="PF02470">
    <property type="entry name" value="MlaD"/>
    <property type="match status" value="1"/>
</dbReference>